<dbReference type="Pfam" id="PF07859">
    <property type="entry name" value="Abhydrolase_3"/>
    <property type="match status" value="1"/>
</dbReference>
<dbReference type="Gene3D" id="3.40.50.1820">
    <property type="entry name" value="alpha/beta hydrolase"/>
    <property type="match status" value="1"/>
</dbReference>
<dbReference type="PANTHER" id="PTHR48081:SF30">
    <property type="entry name" value="ACETYL-HYDROLASE LIPR-RELATED"/>
    <property type="match status" value="1"/>
</dbReference>
<name>H6L4M0_SAPGL</name>
<dbReference type="InterPro" id="IPR013094">
    <property type="entry name" value="AB_hydrolase_3"/>
</dbReference>
<dbReference type="InterPro" id="IPR029058">
    <property type="entry name" value="AB_hydrolase_fold"/>
</dbReference>
<dbReference type="eggNOG" id="COG0657">
    <property type="taxonomic scope" value="Bacteria"/>
</dbReference>
<keyword evidence="5" id="KW-1185">Reference proteome</keyword>
<gene>
    <name evidence="4" type="ordered locus">SGRA_1209</name>
</gene>
<organism evidence="4 5">
    <name type="scientific">Saprospira grandis (strain Lewin)</name>
    <dbReference type="NCBI Taxonomy" id="984262"/>
    <lineage>
        <taxon>Bacteria</taxon>
        <taxon>Pseudomonadati</taxon>
        <taxon>Bacteroidota</taxon>
        <taxon>Saprospiria</taxon>
        <taxon>Saprospirales</taxon>
        <taxon>Saprospiraceae</taxon>
        <taxon>Saprospira</taxon>
    </lineage>
</organism>
<evidence type="ECO:0000313" key="5">
    <source>
        <dbReference type="Proteomes" id="UP000007519"/>
    </source>
</evidence>
<sequence>MRAMRQMSLIYLDDIDRMRLEHDKALCRLPAPKGLHYQEVELPTCSAEFCHPAAEKNPKVILYLHGGGFLLGSARAHRALVGKIVSQSGIPALSVNYRLAPEHPFPAGLNDALSAYHYLLDQGYGPKDIFFMGDSAGGGLVLSLLLKLKSLELPQPLGAVVLSPWTDLTLSGDSLERCQKNDPILRAEHAGSWARSYYGSADPKSPLVSPLFGDWKDTAPILVQVGTDEILLDDSRRLGEKAVAAGAKIWVDLWEGMPHVWQFAWAYVPEAQQAIDKISRFLAILSEEQNPSAEQPILEQLAETEEKSQPFVEWWQKSSEWLQQSWSLGKK</sequence>
<evidence type="ECO:0000256" key="1">
    <source>
        <dbReference type="ARBA" id="ARBA00010515"/>
    </source>
</evidence>
<evidence type="ECO:0000256" key="2">
    <source>
        <dbReference type="ARBA" id="ARBA00022801"/>
    </source>
</evidence>
<dbReference type="AlphaFoldDB" id="H6L4M0"/>
<keyword evidence="2 4" id="KW-0378">Hydrolase</keyword>
<evidence type="ECO:0000313" key="4">
    <source>
        <dbReference type="EMBL" id="AFC23944.1"/>
    </source>
</evidence>
<dbReference type="SUPFAM" id="SSF53474">
    <property type="entry name" value="alpha/beta-Hydrolases"/>
    <property type="match status" value="1"/>
</dbReference>
<dbReference type="InterPro" id="IPR050300">
    <property type="entry name" value="GDXG_lipolytic_enzyme"/>
</dbReference>
<dbReference type="KEGG" id="sgn:SGRA_1209"/>
<dbReference type="PANTHER" id="PTHR48081">
    <property type="entry name" value="AB HYDROLASE SUPERFAMILY PROTEIN C4A8.06C"/>
    <property type="match status" value="1"/>
</dbReference>
<dbReference type="GO" id="GO:0004806">
    <property type="term" value="F:triacylglycerol lipase activity"/>
    <property type="evidence" value="ECO:0007669"/>
    <property type="project" value="TreeGrafter"/>
</dbReference>
<feature type="domain" description="Alpha/beta hydrolase fold-3" evidence="3">
    <location>
        <begin position="61"/>
        <end position="262"/>
    </location>
</feature>
<dbReference type="HOGENOM" id="CLU_012494_13_0_10"/>
<dbReference type="Proteomes" id="UP000007519">
    <property type="component" value="Chromosome"/>
</dbReference>
<accession>H6L4M0</accession>
<protein>
    <submittedName>
        <fullName evidence="4">Alpha/beta hydrolase domain-containing protein</fullName>
    </submittedName>
</protein>
<dbReference type="PROSITE" id="PS01173">
    <property type="entry name" value="LIPASE_GDXG_HIS"/>
    <property type="match status" value="1"/>
</dbReference>
<evidence type="ECO:0000259" key="3">
    <source>
        <dbReference type="Pfam" id="PF07859"/>
    </source>
</evidence>
<proteinExistence type="inferred from homology"/>
<reference evidence="4 5" key="1">
    <citation type="journal article" date="2012" name="Stand. Genomic Sci.">
        <title>Complete genome sequencing and analysis of Saprospira grandis str. Lewin, a predatory marine bacterium.</title>
        <authorList>
            <person name="Saw J.H."/>
            <person name="Yuryev A."/>
            <person name="Kanbe M."/>
            <person name="Hou S."/>
            <person name="Young A.G."/>
            <person name="Aizawa S."/>
            <person name="Alam M."/>
        </authorList>
    </citation>
    <scope>NUCLEOTIDE SEQUENCE [LARGE SCALE GENOMIC DNA]</scope>
    <source>
        <strain evidence="4 5">Lewin</strain>
    </source>
</reference>
<dbReference type="STRING" id="984262.SGRA_1209"/>
<dbReference type="InterPro" id="IPR002168">
    <property type="entry name" value="Lipase_GDXG_HIS_AS"/>
</dbReference>
<dbReference type="EMBL" id="CP002831">
    <property type="protein sequence ID" value="AFC23944.1"/>
    <property type="molecule type" value="Genomic_DNA"/>
</dbReference>
<dbReference type="OrthoDB" id="9815425at2"/>
<comment type="similarity">
    <text evidence="1">Belongs to the 'GDXG' lipolytic enzyme family.</text>
</comment>